<feature type="signal peptide" evidence="4">
    <location>
        <begin position="1"/>
        <end position="17"/>
    </location>
</feature>
<dbReference type="SUPFAM" id="SSF48403">
    <property type="entry name" value="Ankyrin repeat"/>
    <property type="match status" value="1"/>
</dbReference>
<evidence type="ECO:0000256" key="1">
    <source>
        <dbReference type="ARBA" id="ARBA00022737"/>
    </source>
</evidence>
<dbReference type="PROSITE" id="PS50297">
    <property type="entry name" value="ANK_REP_REGION"/>
    <property type="match status" value="1"/>
</dbReference>
<dbReference type="EMBL" id="CAKKNE010000006">
    <property type="protein sequence ID" value="CAH0379238.1"/>
    <property type="molecule type" value="Genomic_DNA"/>
</dbReference>
<dbReference type="SMART" id="SM00248">
    <property type="entry name" value="ANK"/>
    <property type="match status" value="3"/>
</dbReference>
<dbReference type="PANTHER" id="PTHR24180">
    <property type="entry name" value="CYCLIN-DEPENDENT KINASE INHIBITOR 2C-RELATED"/>
    <property type="match status" value="1"/>
</dbReference>
<evidence type="ECO:0000313" key="5">
    <source>
        <dbReference type="EMBL" id="CAH0379238.1"/>
    </source>
</evidence>
<dbReference type="OrthoDB" id="1577640at2759"/>
<sequence>MALRAALCCVLALKATAEGPAGVADDIFAAVRRDDAAAIERLYNADKSILDKTGPGGQSPTMHGVLQGKAKAVATLIKLGADLTVPEKDGYTPMHGAGFQGRAKVAKLLAAAGVDVNDVHTDGYAPIHRACWGTQQRHAETVEAMLALGATLADKAACRAAADGSNAWTAGVVTAHFAQADL</sequence>
<organism evidence="5 6">
    <name type="scientific">Pelagomonas calceolata</name>
    <dbReference type="NCBI Taxonomy" id="35677"/>
    <lineage>
        <taxon>Eukaryota</taxon>
        <taxon>Sar</taxon>
        <taxon>Stramenopiles</taxon>
        <taxon>Ochrophyta</taxon>
        <taxon>Pelagophyceae</taxon>
        <taxon>Pelagomonadales</taxon>
        <taxon>Pelagomonadaceae</taxon>
        <taxon>Pelagomonas</taxon>
    </lineage>
</organism>
<evidence type="ECO:0000313" key="6">
    <source>
        <dbReference type="Proteomes" id="UP000789595"/>
    </source>
</evidence>
<gene>
    <name evidence="5" type="ORF">PECAL_6P08440</name>
</gene>
<evidence type="ECO:0008006" key="7">
    <source>
        <dbReference type="Google" id="ProtNLM"/>
    </source>
</evidence>
<dbReference type="PANTHER" id="PTHR24180:SF45">
    <property type="entry name" value="POLY [ADP-RIBOSE] POLYMERASE TANKYRASE"/>
    <property type="match status" value="1"/>
</dbReference>
<keyword evidence="4" id="KW-0732">Signal</keyword>
<dbReference type="Gene3D" id="1.25.40.20">
    <property type="entry name" value="Ankyrin repeat-containing domain"/>
    <property type="match status" value="1"/>
</dbReference>
<keyword evidence="1" id="KW-0677">Repeat</keyword>
<keyword evidence="2 3" id="KW-0040">ANK repeat</keyword>
<name>A0A8J2SZR9_9STRA</name>
<dbReference type="InterPro" id="IPR051637">
    <property type="entry name" value="Ank_repeat_dom-contain_49"/>
</dbReference>
<feature type="repeat" description="ANK" evidence="3">
    <location>
        <begin position="89"/>
        <end position="121"/>
    </location>
</feature>
<reference evidence="5" key="1">
    <citation type="submission" date="2021-11" db="EMBL/GenBank/DDBJ databases">
        <authorList>
            <consortium name="Genoscope - CEA"/>
            <person name="William W."/>
        </authorList>
    </citation>
    <scope>NUCLEOTIDE SEQUENCE</scope>
</reference>
<proteinExistence type="predicted"/>
<protein>
    <recommendedName>
        <fullName evidence="7">Ankyrin repeat domain-containing protein</fullName>
    </recommendedName>
</protein>
<accession>A0A8J2SZR9</accession>
<dbReference type="AlphaFoldDB" id="A0A8J2SZR9"/>
<feature type="chain" id="PRO_5035240403" description="Ankyrin repeat domain-containing protein" evidence="4">
    <location>
        <begin position="18"/>
        <end position="182"/>
    </location>
</feature>
<evidence type="ECO:0000256" key="4">
    <source>
        <dbReference type="SAM" id="SignalP"/>
    </source>
</evidence>
<dbReference type="InterPro" id="IPR002110">
    <property type="entry name" value="Ankyrin_rpt"/>
</dbReference>
<evidence type="ECO:0000256" key="2">
    <source>
        <dbReference type="ARBA" id="ARBA00023043"/>
    </source>
</evidence>
<dbReference type="Pfam" id="PF12796">
    <property type="entry name" value="Ank_2"/>
    <property type="match status" value="1"/>
</dbReference>
<dbReference type="Proteomes" id="UP000789595">
    <property type="component" value="Unassembled WGS sequence"/>
</dbReference>
<comment type="caution">
    <text evidence="5">The sequence shown here is derived from an EMBL/GenBank/DDBJ whole genome shotgun (WGS) entry which is preliminary data.</text>
</comment>
<evidence type="ECO:0000256" key="3">
    <source>
        <dbReference type="PROSITE-ProRule" id="PRU00023"/>
    </source>
</evidence>
<keyword evidence="6" id="KW-1185">Reference proteome</keyword>
<dbReference type="PROSITE" id="PS50088">
    <property type="entry name" value="ANK_REPEAT"/>
    <property type="match status" value="1"/>
</dbReference>
<dbReference type="InterPro" id="IPR036770">
    <property type="entry name" value="Ankyrin_rpt-contain_sf"/>
</dbReference>